<name>A0A7C1NK07_UNCKA</name>
<evidence type="ECO:0000256" key="3">
    <source>
        <dbReference type="ARBA" id="ARBA00022679"/>
    </source>
</evidence>
<dbReference type="GO" id="GO:0016780">
    <property type="term" value="F:phosphotransferase activity, for other substituted phosphate groups"/>
    <property type="evidence" value="ECO:0007669"/>
    <property type="project" value="TreeGrafter"/>
</dbReference>
<evidence type="ECO:0000256" key="2">
    <source>
        <dbReference type="ARBA" id="ARBA00006464"/>
    </source>
</evidence>
<feature type="transmembrane region" description="Helical" evidence="7">
    <location>
        <begin position="271"/>
        <end position="295"/>
    </location>
</feature>
<evidence type="ECO:0000256" key="4">
    <source>
        <dbReference type="ARBA" id="ARBA00022692"/>
    </source>
</evidence>
<dbReference type="Proteomes" id="UP000885744">
    <property type="component" value="Unassembled WGS sequence"/>
</dbReference>
<organism evidence="9">
    <name type="scientific">candidate division WWE3 bacterium</name>
    <dbReference type="NCBI Taxonomy" id="2053526"/>
    <lineage>
        <taxon>Bacteria</taxon>
        <taxon>Katanobacteria</taxon>
    </lineage>
</organism>
<dbReference type="NCBIfam" id="TIGR03025">
    <property type="entry name" value="EPS_sugtrans"/>
    <property type="match status" value="1"/>
</dbReference>
<evidence type="ECO:0000259" key="8">
    <source>
        <dbReference type="Pfam" id="PF02397"/>
    </source>
</evidence>
<feature type="transmembrane region" description="Helical" evidence="7">
    <location>
        <begin position="105"/>
        <end position="124"/>
    </location>
</feature>
<dbReference type="PANTHER" id="PTHR30576:SF0">
    <property type="entry name" value="UNDECAPRENYL-PHOSPHATE N-ACETYLGALACTOSAMINYL 1-PHOSPHATE TRANSFERASE-RELATED"/>
    <property type="match status" value="1"/>
</dbReference>
<sequence>MSRRIKQIGLFMGDTFLLYFSLWLSLKIRFWQGFGSEVFFKHLLLFTSVYILWLAVFFIVGLYSLTSVWSMEKTLRRFIQAMIINAFVAVVFFYLIPYFQLAPKTILFLDLVIFSLLFAFWRFLYSRILRTVGTTSSLVLIGSQKYSLEFAANILDHPELGYKLVAFFDLNGKPTPSWLKDSGVQIGKNLSQLKKLIKNGKVDLVVVGNDVYSKIFGVLYRLIPTGVSFYNLSSFWEALNRSISISATDELWFLENLRGVRKRLYEVRKRVFDIGFGVLFGFFALLLTPFIVLGVKLSGPGSILYRQKRVGKDGIVFEMIKFRTMVPDAEKRGAQWAKENDPRVTRFGHILRLARLDELPQLINVLRGEMSFIGPRPERPEFVKTLSKKIPHYSLRHLIRPGITGWAQVSYSYGSSEEDARKKLRYDLYYLKHRSLLLDTEIILKTVAVVLSRAGR</sequence>
<keyword evidence="4 7" id="KW-0812">Transmembrane</keyword>
<dbReference type="Gene3D" id="3.40.50.720">
    <property type="entry name" value="NAD(P)-binding Rossmann-like Domain"/>
    <property type="match status" value="1"/>
</dbReference>
<evidence type="ECO:0000256" key="7">
    <source>
        <dbReference type="SAM" id="Phobius"/>
    </source>
</evidence>
<dbReference type="InterPro" id="IPR003362">
    <property type="entry name" value="Bact_transf"/>
</dbReference>
<dbReference type="EMBL" id="DRHH01000007">
    <property type="protein sequence ID" value="HEB13810.1"/>
    <property type="molecule type" value="Genomic_DNA"/>
</dbReference>
<comment type="subcellular location">
    <subcellularLocation>
        <location evidence="1">Membrane</location>
        <topology evidence="1">Multi-pass membrane protein</topology>
    </subcellularLocation>
</comment>
<evidence type="ECO:0000256" key="6">
    <source>
        <dbReference type="ARBA" id="ARBA00023136"/>
    </source>
</evidence>
<accession>A0A7C1NK07</accession>
<keyword evidence="3 9" id="KW-0808">Transferase</keyword>
<keyword evidence="5 7" id="KW-1133">Transmembrane helix</keyword>
<comment type="caution">
    <text evidence="9">The sequence shown here is derived from an EMBL/GenBank/DDBJ whole genome shotgun (WGS) entry which is preliminary data.</text>
</comment>
<dbReference type="Pfam" id="PF02397">
    <property type="entry name" value="Bac_transf"/>
    <property type="match status" value="1"/>
</dbReference>
<protein>
    <submittedName>
        <fullName evidence="9">Sugar transferase</fullName>
    </submittedName>
</protein>
<evidence type="ECO:0000256" key="5">
    <source>
        <dbReference type="ARBA" id="ARBA00022989"/>
    </source>
</evidence>
<feature type="transmembrane region" description="Helical" evidence="7">
    <location>
        <begin position="44"/>
        <end position="66"/>
    </location>
</feature>
<keyword evidence="6 7" id="KW-0472">Membrane</keyword>
<dbReference type="PANTHER" id="PTHR30576">
    <property type="entry name" value="COLANIC BIOSYNTHESIS UDP-GLUCOSE LIPID CARRIER TRANSFERASE"/>
    <property type="match status" value="1"/>
</dbReference>
<evidence type="ECO:0000256" key="1">
    <source>
        <dbReference type="ARBA" id="ARBA00004141"/>
    </source>
</evidence>
<proteinExistence type="inferred from homology"/>
<dbReference type="AlphaFoldDB" id="A0A7C1NK07"/>
<feature type="transmembrane region" description="Helical" evidence="7">
    <location>
        <begin position="78"/>
        <end position="99"/>
    </location>
</feature>
<evidence type="ECO:0000313" key="9">
    <source>
        <dbReference type="EMBL" id="HEB13810.1"/>
    </source>
</evidence>
<comment type="similarity">
    <text evidence="2">Belongs to the bacterial sugar transferase family.</text>
</comment>
<reference evidence="9" key="1">
    <citation type="journal article" date="2020" name="mSystems">
        <title>Genome- and Community-Level Interaction Insights into Carbon Utilization and Element Cycling Functions of Hydrothermarchaeota in Hydrothermal Sediment.</title>
        <authorList>
            <person name="Zhou Z."/>
            <person name="Liu Y."/>
            <person name="Xu W."/>
            <person name="Pan J."/>
            <person name="Luo Z.H."/>
            <person name="Li M."/>
        </authorList>
    </citation>
    <scope>NUCLEOTIDE SEQUENCE [LARGE SCALE GENOMIC DNA]</scope>
    <source>
        <strain evidence="9">HyVt-365</strain>
    </source>
</reference>
<gene>
    <name evidence="9" type="ORF">ENI09_00150</name>
</gene>
<feature type="transmembrane region" description="Helical" evidence="7">
    <location>
        <begin position="7"/>
        <end position="24"/>
    </location>
</feature>
<feature type="domain" description="Bacterial sugar transferase" evidence="8">
    <location>
        <begin position="269"/>
        <end position="451"/>
    </location>
</feature>
<dbReference type="GO" id="GO:0016020">
    <property type="term" value="C:membrane"/>
    <property type="evidence" value="ECO:0007669"/>
    <property type="project" value="UniProtKB-SubCell"/>
</dbReference>
<dbReference type="InterPro" id="IPR017475">
    <property type="entry name" value="EPS_sugar_tfrase"/>
</dbReference>